<organism evidence="1 2">
    <name type="scientific">Desulforamulus putei DSM 12395</name>
    <dbReference type="NCBI Taxonomy" id="1121429"/>
    <lineage>
        <taxon>Bacteria</taxon>
        <taxon>Bacillati</taxon>
        <taxon>Bacillota</taxon>
        <taxon>Clostridia</taxon>
        <taxon>Eubacteriales</taxon>
        <taxon>Peptococcaceae</taxon>
        <taxon>Desulforamulus</taxon>
    </lineage>
</organism>
<reference evidence="2" key="1">
    <citation type="submission" date="2016-11" db="EMBL/GenBank/DDBJ databases">
        <authorList>
            <person name="Varghese N."/>
            <person name="Submissions S."/>
        </authorList>
    </citation>
    <scope>NUCLEOTIDE SEQUENCE [LARGE SCALE GENOMIC DNA]</scope>
    <source>
        <strain evidence="2">DSM 12395</strain>
    </source>
</reference>
<gene>
    <name evidence="1" type="ORF">SAMN02745133_00116</name>
</gene>
<dbReference type="EMBL" id="FQUY01000001">
    <property type="protein sequence ID" value="SHE31443.1"/>
    <property type="molecule type" value="Genomic_DNA"/>
</dbReference>
<sequence length="544" mass="62352">MPRIKNEFDELKDLTEDYWSKLENNLDDQVTVMLKTYIPKLLPREMEQIKKNSPPQQAKTLVLLVGFSWEPLLQAVCHYRPEKLYLLLNAKYGGESAGVVFQKLEQLINKLSESKLIEKKPEIKPTEIDAAGAGPVEVFHQLTQIIKEEGEQPPVRGKESLPLVLDITGAKKNMVAAAFLFAALSGTAVSYVDFPDDAYSPEKRRPYGYRSKIALIDNPYTFFAMGKWLEVRQLYKQYNFNGAIKLVDEIKKSMDKGDEWSGRKYFGETGEKAVDRLLRVLECYECWESGNFNRASEIYEGIKGEIPGFRRPPDAVKILGGIWYEVQGAKFVKKPGRFYLEPQLFDTYICDELRRIERMIEYKEDYRAAFLRAAGLSEVVLNLWLLSLLDGEEDRKKALDFWGEADGEDGRSPNASKSFKKLTAGGTFKMKDLGGKNPPDITFNKGSKKIPRWWNSTAFFKDRGDRKGWKIFLDCRNKIAHRYYSIPEELAKDALLFARLNYESYRQDNRMPDSAVFAEIIPWPELCGLCGLKEILPPPVTGDE</sequence>
<protein>
    <submittedName>
        <fullName evidence="1">CRISPR-associated protein (Cas_Cas02710)</fullName>
    </submittedName>
</protein>
<dbReference type="STRING" id="1121429.SAMN02745133_00116"/>
<name>A0A1M4SGT6_9FIRM</name>
<dbReference type="RefSeq" id="WP_073234075.1">
    <property type="nucleotide sequence ID" value="NZ_FQUY01000001.1"/>
</dbReference>
<evidence type="ECO:0000313" key="2">
    <source>
        <dbReference type="Proteomes" id="UP000184148"/>
    </source>
</evidence>
<dbReference type="AlphaFoldDB" id="A0A1M4SGT6"/>
<dbReference type="Proteomes" id="UP000184148">
    <property type="component" value="Unassembled WGS sequence"/>
</dbReference>
<evidence type="ECO:0000313" key="1">
    <source>
        <dbReference type="EMBL" id="SHE31443.1"/>
    </source>
</evidence>
<proteinExistence type="predicted"/>
<accession>A0A1M4SGT6</accession>
<keyword evidence="2" id="KW-1185">Reference proteome</keyword>
<dbReference type="OrthoDB" id="9770049at2"/>